<evidence type="ECO:0000256" key="1">
    <source>
        <dbReference type="SAM" id="MobiDB-lite"/>
    </source>
</evidence>
<name>A0ABD3GLP2_9MARC</name>
<dbReference type="EMBL" id="JBJQOH010000007">
    <property type="protein sequence ID" value="KAL3678109.1"/>
    <property type="molecule type" value="Genomic_DNA"/>
</dbReference>
<proteinExistence type="predicted"/>
<dbReference type="Pfam" id="PF12937">
    <property type="entry name" value="F-box-like"/>
    <property type="match status" value="1"/>
</dbReference>
<accession>A0ABD3GLP2</accession>
<comment type="caution">
    <text evidence="3">The sequence shown here is derived from an EMBL/GenBank/DDBJ whole genome shotgun (WGS) entry which is preliminary data.</text>
</comment>
<feature type="compositionally biased region" description="Low complexity" evidence="1">
    <location>
        <begin position="93"/>
        <end position="109"/>
    </location>
</feature>
<keyword evidence="4" id="KW-1185">Reference proteome</keyword>
<dbReference type="InterPro" id="IPR001810">
    <property type="entry name" value="F-box_dom"/>
</dbReference>
<feature type="domain" description="F-box" evidence="2">
    <location>
        <begin position="144"/>
        <end position="191"/>
    </location>
</feature>
<feature type="compositionally biased region" description="Polar residues" evidence="1">
    <location>
        <begin position="72"/>
        <end position="92"/>
    </location>
</feature>
<dbReference type="PANTHER" id="PTHR46731">
    <property type="entry name" value="F-BOX ONLY PROTEIN 15"/>
    <property type="match status" value="1"/>
</dbReference>
<gene>
    <name evidence="3" type="ORF">R1sor_021065</name>
</gene>
<reference evidence="3 4" key="1">
    <citation type="submission" date="2024-09" db="EMBL/GenBank/DDBJ databases">
        <title>Chromosome-scale assembly of Riccia sorocarpa.</title>
        <authorList>
            <person name="Paukszto L."/>
        </authorList>
    </citation>
    <scope>NUCLEOTIDE SEQUENCE [LARGE SCALE GENOMIC DNA]</scope>
    <source>
        <strain evidence="3">LP-2024</strain>
        <tissue evidence="3">Aerial parts of the thallus</tissue>
    </source>
</reference>
<dbReference type="Proteomes" id="UP001633002">
    <property type="component" value="Unassembled WGS sequence"/>
</dbReference>
<feature type="region of interest" description="Disordered" evidence="1">
    <location>
        <begin position="1"/>
        <end position="136"/>
    </location>
</feature>
<dbReference type="Gene3D" id="1.20.1280.50">
    <property type="match status" value="1"/>
</dbReference>
<evidence type="ECO:0000313" key="4">
    <source>
        <dbReference type="Proteomes" id="UP001633002"/>
    </source>
</evidence>
<evidence type="ECO:0000313" key="3">
    <source>
        <dbReference type="EMBL" id="KAL3678109.1"/>
    </source>
</evidence>
<dbReference type="PANTHER" id="PTHR46731:SF1">
    <property type="entry name" value="F-BOX ONLY PROTEIN 15"/>
    <property type="match status" value="1"/>
</dbReference>
<dbReference type="AlphaFoldDB" id="A0ABD3GLP2"/>
<sequence length="369" mass="40675">MPQLRSESQRPRTAPASQGAAPSSLDLGTLHQALPSSRTPLVVHQNRRNIGAPSPRQQLNGKQVSRPASLLPRTSRSTGSSESNKMTSTLKRPTTAESTTSASAASSPAEGRKKGSSNLPRSRLHDVGRKNLSTSSKIQEVESIPSVNKLPPDLLCQCFTSIESLYYLVNCASVCRAWRDTLLSDTVWKPIYLRWWHLMEGDDSFEGQPTEANQLPVNTRNPPEGYETWRNAFIGNFQRGRQRLLIQERATAVAAGYLHPRRVTDRNGKRVIDCGQGEAMRKLSGHLGLSFHVTINRGRPVRLQGKGKVEMFDSACILRYPVAGIGSLSLSGLKSVEVTVTSDKLLRVCPVLEHVSINSPYYEVGKVRK</sequence>
<dbReference type="SUPFAM" id="SSF81383">
    <property type="entry name" value="F-box domain"/>
    <property type="match status" value="1"/>
</dbReference>
<evidence type="ECO:0000259" key="2">
    <source>
        <dbReference type="PROSITE" id="PS50181"/>
    </source>
</evidence>
<protein>
    <recommendedName>
        <fullName evidence="2">F-box domain-containing protein</fullName>
    </recommendedName>
</protein>
<dbReference type="SMART" id="SM00256">
    <property type="entry name" value="FBOX"/>
    <property type="match status" value="1"/>
</dbReference>
<organism evidence="3 4">
    <name type="scientific">Riccia sorocarpa</name>
    <dbReference type="NCBI Taxonomy" id="122646"/>
    <lineage>
        <taxon>Eukaryota</taxon>
        <taxon>Viridiplantae</taxon>
        <taxon>Streptophyta</taxon>
        <taxon>Embryophyta</taxon>
        <taxon>Marchantiophyta</taxon>
        <taxon>Marchantiopsida</taxon>
        <taxon>Marchantiidae</taxon>
        <taxon>Marchantiales</taxon>
        <taxon>Ricciaceae</taxon>
        <taxon>Riccia</taxon>
    </lineage>
</organism>
<dbReference type="PROSITE" id="PS50181">
    <property type="entry name" value="FBOX"/>
    <property type="match status" value="1"/>
</dbReference>
<dbReference type="InterPro" id="IPR036047">
    <property type="entry name" value="F-box-like_dom_sf"/>
</dbReference>